<dbReference type="EMBL" id="ML977137">
    <property type="protein sequence ID" value="KAF1992578.1"/>
    <property type="molecule type" value="Genomic_DNA"/>
</dbReference>
<reference evidence="1" key="1">
    <citation type="journal article" date="2020" name="Stud. Mycol.">
        <title>101 Dothideomycetes genomes: a test case for predicting lifestyles and emergence of pathogens.</title>
        <authorList>
            <person name="Haridas S."/>
            <person name="Albert R."/>
            <person name="Binder M."/>
            <person name="Bloem J."/>
            <person name="Labutti K."/>
            <person name="Salamov A."/>
            <person name="Andreopoulos B."/>
            <person name="Baker S."/>
            <person name="Barry K."/>
            <person name="Bills G."/>
            <person name="Bluhm B."/>
            <person name="Cannon C."/>
            <person name="Castanera R."/>
            <person name="Culley D."/>
            <person name="Daum C."/>
            <person name="Ezra D."/>
            <person name="Gonzalez J."/>
            <person name="Henrissat B."/>
            <person name="Kuo A."/>
            <person name="Liang C."/>
            <person name="Lipzen A."/>
            <person name="Lutzoni F."/>
            <person name="Magnuson J."/>
            <person name="Mondo S."/>
            <person name="Nolan M."/>
            <person name="Ohm R."/>
            <person name="Pangilinan J."/>
            <person name="Park H.-J."/>
            <person name="Ramirez L."/>
            <person name="Alfaro M."/>
            <person name="Sun H."/>
            <person name="Tritt A."/>
            <person name="Yoshinaga Y."/>
            <person name="Zwiers L.-H."/>
            <person name="Turgeon B."/>
            <person name="Goodwin S."/>
            <person name="Spatafora J."/>
            <person name="Crous P."/>
            <person name="Grigoriev I."/>
        </authorList>
    </citation>
    <scope>NUCLEOTIDE SEQUENCE</scope>
    <source>
        <strain evidence="1">CBS 113979</strain>
    </source>
</reference>
<dbReference type="OrthoDB" id="3796204at2759"/>
<protein>
    <submittedName>
        <fullName evidence="1">Uncharacterized protein</fullName>
    </submittedName>
</protein>
<evidence type="ECO:0000313" key="2">
    <source>
        <dbReference type="Proteomes" id="UP000800041"/>
    </source>
</evidence>
<organism evidence="1 2">
    <name type="scientific">Aulographum hederae CBS 113979</name>
    <dbReference type="NCBI Taxonomy" id="1176131"/>
    <lineage>
        <taxon>Eukaryota</taxon>
        <taxon>Fungi</taxon>
        <taxon>Dikarya</taxon>
        <taxon>Ascomycota</taxon>
        <taxon>Pezizomycotina</taxon>
        <taxon>Dothideomycetes</taxon>
        <taxon>Pleosporomycetidae</taxon>
        <taxon>Aulographales</taxon>
        <taxon>Aulographaceae</taxon>
    </lineage>
</organism>
<evidence type="ECO:0000313" key="1">
    <source>
        <dbReference type="EMBL" id="KAF1992578.1"/>
    </source>
</evidence>
<dbReference type="Proteomes" id="UP000800041">
    <property type="component" value="Unassembled WGS sequence"/>
</dbReference>
<dbReference type="AlphaFoldDB" id="A0A6G1HI11"/>
<gene>
    <name evidence="1" type="ORF">K402DRAFT_416225</name>
</gene>
<name>A0A6G1HI11_9PEZI</name>
<sequence length="451" mass="52415">MESPSELERFAQDFTLMLDRGSLNFQTCLATKAGNDPLLGLAIKILRKRRVASFENFLANTTIKPRTGTVPSLLGSCSEKKLYTIYEENRIGWTLPLRLVCFPRRQDGGLIFRVDVHIQGRRMELSKWLDTKNKAPDTFDPRRVGEYGYEKQWRWWCSNEKHFRILDLPQELRDILLLHIVGERVYPKFWNKDGGMNVSLTRGEITPKTKLTDYSLWDVIHKPNTSVLLLNKKITKDAMNVLYEDTSKVFRSHLELDMCTPEILFNSITGLRMRLRAIELEFDYAMYYEFFSMDVSIYSGRTNNSAFNTASRLKTFTGLKDLTIRFMGSNVGKHYDPWYDPWDDESEPVACLKVLVDWILSYAFRHIKQIPHVYLEGCIKDSVRAKWEPALKDYQRYGTEPKIDLSAIRKLPDDNFPPKCKCTTSCVFISAVPNDKKQAKPCDGYIFDPKD</sequence>
<proteinExistence type="predicted"/>
<accession>A0A6G1HI11</accession>
<keyword evidence="2" id="KW-1185">Reference proteome</keyword>